<gene>
    <name evidence="1" type="ORF">SAMN05660324_3966</name>
</gene>
<dbReference type="Proteomes" id="UP000198863">
    <property type="component" value="Unassembled WGS sequence"/>
</dbReference>
<dbReference type="AlphaFoldDB" id="A0A1G7YI42"/>
<organism evidence="1 2">
    <name type="scientific">Klenkia brasiliensis</name>
    <dbReference type="NCBI Taxonomy" id="333142"/>
    <lineage>
        <taxon>Bacteria</taxon>
        <taxon>Bacillati</taxon>
        <taxon>Actinomycetota</taxon>
        <taxon>Actinomycetes</taxon>
        <taxon>Geodermatophilales</taxon>
        <taxon>Geodermatophilaceae</taxon>
        <taxon>Klenkia</taxon>
    </lineage>
</organism>
<keyword evidence="2" id="KW-1185">Reference proteome</keyword>
<evidence type="ECO:0000313" key="2">
    <source>
        <dbReference type="Proteomes" id="UP000198863"/>
    </source>
</evidence>
<protein>
    <submittedName>
        <fullName evidence="1">Uncharacterized protein</fullName>
    </submittedName>
</protein>
<reference evidence="2" key="1">
    <citation type="submission" date="2016-10" db="EMBL/GenBank/DDBJ databases">
        <authorList>
            <person name="Varghese N."/>
            <person name="Submissions S."/>
        </authorList>
    </citation>
    <scope>NUCLEOTIDE SEQUENCE [LARGE SCALE GENOMIC DNA]</scope>
    <source>
        <strain evidence="2">DSM 44526</strain>
    </source>
</reference>
<proteinExistence type="predicted"/>
<name>A0A1G7YI42_9ACTN</name>
<accession>A0A1G7YI42</accession>
<sequence>MTGPSGPTAREFHAAAGGEVFEEPTQDGNHVVLAALPIPDGTVRLMVTIVIPGIGPFGLQVVLTADQAARIGEMLTRVAGR</sequence>
<evidence type="ECO:0000313" key="1">
    <source>
        <dbReference type="EMBL" id="SDG96044.1"/>
    </source>
</evidence>
<dbReference type="RefSeq" id="WP_091067633.1">
    <property type="nucleotide sequence ID" value="NZ_FNCF01000007.1"/>
</dbReference>
<dbReference type="EMBL" id="FNCF01000007">
    <property type="protein sequence ID" value="SDG96044.1"/>
    <property type="molecule type" value="Genomic_DNA"/>
</dbReference>